<dbReference type="GO" id="GO:0005634">
    <property type="term" value="C:nucleus"/>
    <property type="evidence" value="ECO:0007669"/>
    <property type="project" value="TreeGrafter"/>
</dbReference>
<feature type="compositionally biased region" description="Basic and acidic residues" evidence="1">
    <location>
        <begin position="342"/>
        <end position="354"/>
    </location>
</feature>
<evidence type="ECO:0000313" key="3">
    <source>
        <dbReference type="Proteomes" id="UP000677803"/>
    </source>
</evidence>
<dbReference type="Proteomes" id="UP000677803">
    <property type="component" value="Unassembled WGS sequence"/>
</dbReference>
<gene>
    <name evidence="2" type="ORF">MMEN_LOCUS17347</name>
</gene>
<feature type="compositionally biased region" description="Basic residues" evidence="1">
    <location>
        <begin position="328"/>
        <end position="338"/>
    </location>
</feature>
<feature type="region of interest" description="Disordered" evidence="1">
    <location>
        <begin position="220"/>
        <end position="699"/>
    </location>
</feature>
<dbReference type="GO" id="GO:0030490">
    <property type="term" value="P:maturation of SSU-rRNA"/>
    <property type="evidence" value="ECO:0007669"/>
    <property type="project" value="TreeGrafter"/>
</dbReference>
<protein>
    <submittedName>
        <fullName evidence="2">(Atlantic silverside) hypothetical protein</fullName>
    </submittedName>
</protein>
<comment type="caution">
    <text evidence="2">The sequence shown here is derived from an EMBL/GenBank/DDBJ whole genome shotgun (WGS) entry which is preliminary data.</text>
</comment>
<feature type="compositionally biased region" description="Acidic residues" evidence="1">
    <location>
        <begin position="620"/>
        <end position="651"/>
    </location>
</feature>
<dbReference type="AlphaFoldDB" id="A0A8S4BEW2"/>
<dbReference type="InterPro" id="IPR037393">
    <property type="entry name" value="Bud22/SRFB1"/>
</dbReference>
<name>A0A8S4BEW2_9TELE</name>
<keyword evidence="3" id="KW-1185">Reference proteome</keyword>
<feature type="compositionally biased region" description="Basic and acidic residues" evidence="1">
    <location>
        <begin position="489"/>
        <end position="526"/>
    </location>
</feature>
<evidence type="ECO:0000313" key="2">
    <source>
        <dbReference type="EMBL" id="CAG5990400.1"/>
    </source>
</evidence>
<feature type="compositionally biased region" description="Basic and acidic residues" evidence="1">
    <location>
        <begin position="543"/>
        <end position="557"/>
    </location>
</feature>
<dbReference type="EMBL" id="CAJRST010036666">
    <property type="protein sequence ID" value="CAG5990400.1"/>
    <property type="molecule type" value="Genomic_DNA"/>
</dbReference>
<dbReference type="PANTHER" id="PTHR23325:SF1">
    <property type="entry name" value="SERUM RESPONSE FACTOR-BINDING PROTEIN 1"/>
    <property type="match status" value="1"/>
</dbReference>
<reference evidence="2" key="1">
    <citation type="submission" date="2021-05" db="EMBL/GenBank/DDBJ databases">
        <authorList>
            <person name="Tigano A."/>
        </authorList>
    </citation>
    <scope>NUCLEOTIDE SEQUENCE</scope>
</reference>
<dbReference type="PANTHER" id="PTHR23325">
    <property type="entry name" value="SERUM RESPONSE FACTOR-BINDING"/>
    <property type="match status" value="1"/>
</dbReference>
<feature type="compositionally biased region" description="Acidic residues" evidence="1">
    <location>
        <begin position="527"/>
        <end position="542"/>
    </location>
</feature>
<feature type="compositionally biased region" description="Basic and acidic residues" evidence="1">
    <location>
        <begin position="272"/>
        <end position="294"/>
    </location>
</feature>
<accession>A0A8S4BEW2</accession>
<dbReference type="GO" id="GO:0030686">
    <property type="term" value="C:90S preribosome"/>
    <property type="evidence" value="ECO:0007669"/>
    <property type="project" value="TreeGrafter"/>
</dbReference>
<dbReference type="OrthoDB" id="8952129at2759"/>
<organism evidence="2 3">
    <name type="scientific">Menidia menidia</name>
    <name type="common">Atlantic silverside</name>
    <dbReference type="NCBI Taxonomy" id="238744"/>
    <lineage>
        <taxon>Eukaryota</taxon>
        <taxon>Metazoa</taxon>
        <taxon>Chordata</taxon>
        <taxon>Craniata</taxon>
        <taxon>Vertebrata</taxon>
        <taxon>Euteleostomi</taxon>
        <taxon>Actinopterygii</taxon>
        <taxon>Neopterygii</taxon>
        <taxon>Teleostei</taxon>
        <taxon>Neoteleostei</taxon>
        <taxon>Acanthomorphata</taxon>
        <taxon>Ovalentaria</taxon>
        <taxon>Atherinomorphae</taxon>
        <taxon>Atheriniformes</taxon>
        <taxon>Atherinopsidae</taxon>
        <taxon>Menidiinae</taxon>
        <taxon>Menidia</taxon>
    </lineage>
</organism>
<proteinExistence type="predicted"/>
<evidence type="ECO:0000256" key="1">
    <source>
        <dbReference type="SAM" id="MobiDB-lite"/>
    </source>
</evidence>
<sequence>MAVPPENLLSFSHLTNAKPNTFMKKQEHYVPRSRELQLQQQWLELKDRERVAQQHNRQLLQQFERAQESLRDMLARNAAMKTIRMEYERYLEENTPRWQQQFQEKRQAAQKKKMENYLRSYKTEEEDVLHSALNGSLLSQGLPTGTQKKVAPHSFSMHELSDHNPDVSSQHPLVQSSWLTQTQTPIGRFPMRAPAMPQSSPFLPAANFPHLHPYMPPHPAFMPGPHHPQPRQDWAPPLPSHPWPWGSGIPPESWDQFYNEEPPLEPRVSQTGREEYEPGRALSSKRESGGRRDSSGLSQELDVKPVRLPSGHTESSESGRDSSLTCRERRKKEKRGKTQHSSSDRERHGSKESSRTSSEIIIASAAVAKSSERETSSEAGSTKSSRKPKRGGGLLVESPIPESGANQQSKVKEDDSERHNPESRSDSESPGEKEKVRDQSHADEPETCGVEEKPGSESTRAGNGVKDERGKQESSSCEQSSPEEEEEGEGPKNQRDEDEKDNSHRNEKDSDVEDKEKEVSDGKNTTEEEEGETAEEDEEDEEQSKSSKNEESEKTKQISDSSQDEEESQSIEDKRGSNEEEDGEDEKEKDHKGQKEDRDSDDSIISPQEKRSRQVQTITEEAEDDDNHEEEDEAGSSPDCSDEVSDGEEIENLLAPHRQPIETKEKEETPDKRPRGSNMDIFQVTSQQSDSDEFDHFYD</sequence>
<feature type="compositionally biased region" description="Low complexity" evidence="1">
    <location>
        <begin position="355"/>
        <end position="369"/>
    </location>
</feature>
<feature type="compositionally biased region" description="Basic and acidic residues" evidence="1">
    <location>
        <begin position="659"/>
        <end position="674"/>
    </location>
</feature>
<feature type="compositionally biased region" description="Basic and acidic residues" evidence="1">
    <location>
        <begin position="586"/>
        <end position="598"/>
    </location>
</feature>
<feature type="compositionally biased region" description="Basic and acidic residues" evidence="1">
    <location>
        <begin position="410"/>
        <end position="455"/>
    </location>
</feature>